<comment type="caution">
    <text evidence="3">The sequence shown here is derived from an EMBL/GenBank/DDBJ whole genome shotgun (WGS) entry which is preliminary data.</text>
</comment>
<dbReference type="Proteomes" id="UP000587070">
    <property type="component" value="Unassembled WGS sequence"/>
</dbReference>
<dbReference type="Pfam" id="PF10979">
    <property type="entry name" value="DUF2786"/>
    <property type="match status" value="1"/>
</dbReference>
<reference evidence="3 4" key="1">
    <citation type="submission" date="2020-08" db="EMBL/GenBank/DDBJ databases">
        <title>Genome sequencing of Purple Non-Sulfur Bacteria from various extreme environments.</title>
        <authorList>
            <person name="Mayer M."/>
        </authorList>
    </citation>
    <scope>NUCLEOTIDE SEQUENCE [LARGE SCALE GENOMIC DNA]</scope>
    <source>
        <strain evidence="3 4">2761</strain>
    </source>
</reference>
<dbReference type="RefSeq" id="WP_153114594.1">
    <property type="nucleotide sequence ID" value="NZ_JACIGE010000002.1"/>
</dbReference>
<evidence type="ECO:0000313" key="4">
    <source>
        <dbReference type="Proteomes" id="UP000587070"/>
    </source>
</evidence>
<dbReference type="PIRSF" id="PIRSF028111">
    <property type="entry name" value="UCP028111"/>
    <property type="match status" value="1"/>
</dbReference>
<sequence length="235" mass="25405">MNERDKIIAKIRKCLALSASANEHEAEAALRQARKLMETHGVADLDIAAAEAAERRAKAGATAKPAQWEASLASLTGEAFGCRVIFSQGWDRAKWEPIGEWAFIGTGATPEIAQYAFTVLLRQVRRARAEHIKAKLKRCKTETKTRRADLFCEGWVDGVARALGAFAGSGESSTAIEAFVAKRYGALGSLEARDRNAGRKLRDHEYDDAQAGHCSGRQAELNRGVGGVAAPLALE</sequence>
<evidence type="ECO:0000259" key="1">
    <source>
        <dbReference type="Pfam" id="PF10979"/>
    </source>
</evidence>
<feature type="domain" description="DUF2786" evidence="1">
    <location>
        <begin position="6"/>
        <end position="42"/>
    </location>
</feature>
<dbReference type="Pfam" id="PF23771">
    <property type="entry name" value="DUF7168"/>
    <property type="match status" value="1"/>
</dbReference>
<dbReference type="InterPro" id="IPR016868">
    <property type="entry name" value="Phage_B3_Orf5"/>
</dbReference>
<keyword evidence="4" id="KW-1185">Reference proteome</keyword>
<dbReference type="OrthoDB" id="7275531at2"/>
<proteinExistence type="predicted"/>
<dbReference type="InterPro" id="IPR024498">
    <property type="entry name" value="DUF2786"/>
</dbReference>
<gene>
    <name evidence="3" type="ORF">GGD90_000887</name>
</gene>
<dbReference type="InterPro" id="IPR055592">
    <property type="entry name" value="DUF7168"/>
</dbReference>
<feature type="domain" description="DUF7168" evidence="2">
    <location>
        <begin position="46"/>
        <end position="195"/>
    </location>
</feature>
<evidence type="ECO:0008006" key="5">
    <source>
        <dbReference type="Google" id="ProtNLM"/>
    </source>
</evidence>
<organism evidence="3 4">
    <name type="scientific">Rhodocyclus tenuis</name>
    <name type="common">Rhodospirillum tenue</name>
    <dbReference type="NCBI Taxonomy" id="1066"/>
    <lineage>
        <taxon>Bacteria</taxon>
        <taxon>Pseudomonadati</taxon>
        <taxon>Pseudomonadota</taxon>
        <taxon>Betaproteobacteria</taxon>
        <taxon>Rhodocyclales</taxon>
        <taxon>Rhodocyclaceae</taxon>
        <taxon>Rhodocyclus</taxon>
    </lineage>
</organism>
<dbReference type="EMBL" id="JACIGE010000002">
    <property type="protein sequence ID" value="MBB4246530.1"/>
    <property type="molecule type" value="Genomic_DNA"/>
</dbReference>
<dbReference type="AlphaFoldDB" id="A0A840G6F6"/>
<accession>A0A840G6F6</accession>
<evidence type="ECO:0000259" key="2">
    <source>
        <dbReference type="Pfam" id="PF23771"/>
    </source>
</evidence>
<protein>
    <recommendedName>
        <fullName evidence="5">DUF2786 domain-containing protein</fullName>
    </recommendedName>
</protein>
<name>A0A840G6F6_RHOTE</name>
<evidence type="ECO:0000313" key="3">
    <source>
        <dbReference type="EMBL" id="MBB4246530.1"/>
    </source>
</evidence>